<evidence type="ECO:0000313" key="3">
    <source>
        <dbReference type="Proteomes" id="UP000306441"/>
    </source>
</evidence>
<dbReference type="InterPro" id="IPR029063">
    <property type="entry name" value="SAM-dependent_MTases_sf"/>
</dbReference>
<feature type="domain" description="Methyltransferase type 11" evidence="1">
    <location>
        <begin position="47"/>
        <end position="141"/>
    </location>
</feature>
<dbReference type="Pfam" id="PF08241">
    <property type="entry name" value="Methyltransf_11"/>
    <property type="match status" value="1"/>
</dbReference>
<keyword evidence="3" id="KW-1185">Reference proteome</keyword>
<keyword evidence="2" id="KW-0808">Transferase</keyword>
<dbReference type="RefSeq" id="WP_136355772.1">
    <property type="nucleotide sequence ID" value="NZ_SSNY01000003.1"/>
</dbReference>
<dbReference type="Gene3D" id="3.40.50.150">
    <property type="entry name" value="Vaccinia Virus protein VP39"/>
    <property type="match status" value="1"/>
</dbReference>
<protein>
    <submittedName>
        <fullName evidence="2">Class I SAM-dependent methyltransferase</fullName>
    </submittedName>
</protein>
<gene>
    <name evidence="2" type="ORF">E6C48_07840</name>
</gene>
<dbReference type="GO" id="GO:0032259">
    <property type="term" value="P:methylation"/>
    <property type="evidence" value="ECO:0007669"/>
    <property type="project" value="UniProtKB-KW"/>
</dbReference>
<dbReference type="PANTHER" id="PTHR43861">
    <property type="entry name" value="TRANS-ACONITATE 2-METHYLTRANSFERASE-RELATED"/>
    <property type="match status" value="1"/>
</dbReference>
<evidence type="ECO:0000313" key="2">
    <source>
        <dbReference type="EMBL" id="THF58497.1"/>
    </source>
</evidence>
<evidence type="ECO:0000259" key="1">
    <source>
        <dbReference type="Pfam" id="PF08241"/>
    </source>
</evidence>
<organism evidence="2 3">
    <name type="scientific">Ollibium composti</name>
    <dbReference type="NCBI Taxonomy" id="2675109"/>
    <lineage>
        <taxon>Bacteria</taxon>
        <taxon>Pseudomonadati</taxon>
        <taxon>Pseudomonadota</taxon>
        <taxon>Alphaproteobacteria</taxon>
        <taxon>Hyphomicrobiales</taxon>
        <taxon>Phyllobacteriaceae</taxon>
        <taxon>Ollibium</taxon>
    </lineage>
</organism>
<dbReference type="Proteomes" id="UP000306441">
    <property type="component" value="Unassembled WGS sequence"/>
</dbReference>
<sequence length="242" mass="26902">MTQNIYDDPEFFDGYSALPRSVKGLDGAPEWASLRALLPPLEGRSVVDLGCGFGWFCRWARGQGAADVLGVDVSENMLERARRETRDPAIRYQRADLEDLSLPAASCDLVYSSLAFHYVVELGRLLKIAHAALRPGGRLVFSAEHPLLTAPSRPNWVTGADGRPVWPVDDYLVEGPRVTNWFAPGVVKQHRTIGTYVRLLKEAGFTLTHLEEWGPSDAQVEADPALAQERQRPTFMLFAAER</sequence>
<dbReference type="SUPFAM" id="SSF53335">
    <property type="entry name" value="S-adenosyl-L-methionine-dependent methyltransferases"/>
    <property type="match status" value="1"/>
</dbReference>
<keyword evidence="2" id="KW-0489">Methyltransferase</keyword>
<dbReference type="PANTHER" id="PTHR43861:SF1">
    <property type="entry name" value="TRANS-ACONITATE 2-METHYLTRANSFERASE"/>
    <property type="match status" value="1"/>
</dbReference>
<dbReference type="GO" id="GO:0008168">
    <property type="term" value="F:methyltransferase activity"/>
    <property type="evidence" value="ECO:0007669"/>
    <property type="project" value="UniProtKB-KW"/>
</dbReference>
<accession>A0ABY2QBW7</accession>
<dbReference type="CDD" id="cd02440">
    <property type="entry name" value="AdoMet_MTases"/>
    <property type="match status" value="1"/>
</dbReference>
<name>A0ABY2QBW7_9HYPH</name>
<dbReference type="EMBL" id="SSNY01000003">
    <property type="protein sequence ID" value="THF58497.1"/>
    <property type="molecule type" value="Genomic_DNA"/>
</dbReference>
<dbReference type="InterPro" id="IPR013216">
    <property type="entry name" value="Methyltransf_11"/>
</dbReference>
<reference evidence="2 3" key="1">
    <citation type="submission" date="2019-04" db="EMBL/GenBank/DDBJ databases">
        <title>Mesorhizobium composti sp. nov., isolated from compost.</title>
        <authorList>
            <person name="Lin S.-Y."/>
            <person name="Hameed A."/>
            <person name="Hsieh Y.-T."/>
            <person name="Young C.-C."/>
        </authorList>
    </citation>
    <scope>NUCLEOTIDE SEQUENCE [LARGE SCALE GENOMIC DNA]</scope>
    <source>
        <strain evidence="2 3">CC-YTH430</strain>
    </source>
</reference>
<proteinExistence type="predicted"/>
<comment type="caution">
    <text evidence="2">The sequence shown here is derived from an EMBL/GenBank/DDBJ whole genome shotgun (WGS) entry which is preliminary data.</text>
</comment>